<evidence type="ECO:0000259" key="5">
    <source>
        <dbReference type="PROSITE" id="PS50853"/>
    </source>
</evidence>
<dbReference type="SMART" id="SM00409">
    <property type="entry name" value="IG"/>
    <property type="match status" value="1"/>
</dbReference>
<dbReference type="PROSITE" id="PS50835">
    <property type="entry name" value="IG_LIKE"/>
    <property type="match status" value="1"/>
</dbReference>
<dbReference type="InterPro" id="IPR036179">
    <property type="entry name" value="Ig-like_dom_sf"/>
</dbReference>
<dbReference type="SMART" id="SM00060">
    <property type="entry name" value="FN3"/>
    <property type="match status" value="2"/>
</dbReference>
<evidence type="ECO:0000256" key="2">
    <source>
        <dbReference type="ARBA" id="ARBA00023319"/>
    </source>
</evidence>
<dbReference type="PROSITE" id="PS50853">
    <property type="entry name" value="FN3"/>
    <property type="match status" value="2"/>
</dbReference>
<dbReference type="SUPFAM" id="SSF49265">
    <property type="entry name" value="Fibronectin type III"/>
    <property type="match status" value="1"/>
</dbReference>
<dbReference type="InterPro" id="IPR036116">
    <property type="entry name" value="FN3_sf"/>
</dbReference>
<evidence type="ECO:0000313" key="6">
    <source>
        <dbReference type="EMBL" id="NXA77166.1"/>
    </source>
</evidence>
<organism evidence="6 7">
    <name type="scientific">Thryothorus ludovicianus</name>
    <name type="common">Carolina wren</name>
    <name type="synonym">Sylvia ludoviciana</name>
    <dbReference type="NCBI Taxonomy" id="74200"/>
    <lineage>
        <taxon>Eukaryota</taxon>
        <taxon>Metazoa</taxon>
        <taxon>Chordata</taxon>
        <taxon>Craniata</taxon>
        <taxon>Vertebrata</taxon>
        <taxon>Euteleostomi</taxon>
        <taxon>Archelosauria</taxon>
        <taxon>Archosauria</taxon>
        <taxon>Dinosauria</taxon>
        <taxon>Saurischia</taxon>
        <taxon>Theropoda</taxon>
        <taxon>Coelurosauria</taxon>
        <taxon>Aves</taxon>
        <taxon>Neognathae</taxon>
        <taxon>Neoaves</taxon>
        <taxon>Telluraves</taxon>
        <taxon>Australaves</taxon>
        <taxon>Passeriformes</taxon>
        <taxon>Certhiidae</taxon>
        <taxon>Troglodytinae</taxon>
        <taxon>Thryothorus</taxon>
    </lineage>
</organism>
<feature type="compositionally biased region" description="Low complexity" evidence="3">
    <location>
        <begin position="388"/>
        <end position="401"/>
    </location>
</feature>
<dbReference type="AlphaFoldDB" id="A0A7K7YGP6"/>
<dbReference type="SUPFAM" id="SSF48726">
    <property type="entry name" value="Immunoglobulin"/>
    <property type="match status" value="1"/>
</dbReference>
<dbReference type="Proteomes" id="UP000558509">
    <property type="component" value="Unassembled WGS sequence"/>
</dbReference>
<dbReference type="InterPro" id="IPR003599">
    <property type="entry name" value="Ig_sub"/>
</dbReference>
<dbReference type="InterPro" id="IPR013783">
    <property type="entry name" value="Ig-like_fold"/>
</dbReference>
<protein>
    <submittedName>
        <fullName evidence="6">ROBO4 protein</fullName>
    </submittedName>
</protein>
<dbReference type="InterPro" id="IPR050964">
    <property type="entry name" value="Striated_Muscle_Regulatory"/>
</dbReference>
<dbReference type="FunFam" id="2.60.40.10:FF:000065">
    <property type="entry name" value="roundabout homolog 1 isoform X3"/>
    <property type="match status" value="1"/>
</dbReference>
<dbReference type="PANTHER" id="PTHR13817">
    <property type="entry name" value="TITIN"/>
    <property type="match status" value="1"/>
</dbReference>
<accession>A0A7K7YGP6</accession>
<feature type="domain" description="Fibronectin type-III" evidence="5">
    <location>
        <begin position="108"/>
        <end position="203"/>
    </location>
</feature>
<feature type="non-terminal residue" evidence="6">
    <location>
        <position position="1"/>
    </location>
</feature>
<dbReference type="CDD" id="cd00063">
    <property type="entry name" value="FN3"/>
    <property type="match status" value="1"/>
</dbReference>
<dbReference type="EMBL" id="VZTB01008022">
    <property type="protein sequence ID" value="NXA77166.1"/>
    <property type="molecule type" value="Genomic_DNA"/>
</dbReference>
<sequence>LRDNFRLQPGDLVTTAGQALELDCVPPLGYPEPYITWKKDGVTLDLVGGRYVVTKGKLQVASAQRSDSGLYICVAANAAGRRESRGARVSVLDQLAKGQQETARRDLLAVRLHLDNGTALPTAAVQLHWQMLMPVPVPVGYVVLYRSLLPVSTSWVQHDAGRELSTIIPALRRGYKYEFKVRPYTAGTQGSDSNSRHLWIPEEVPSAAPQRVTVSLAETGNGTVVVSWEPPPPEAHNGIIRGYQVWWMGEGWQRPTNRTVDGATRRLEALLPHPGAEFCVQVAAFNSAGLGVPSNATCGVLGRRWTASDTDGTLVGLTAGSSRVVQALQQPAVIAAAGSMLWLALLALLLLVCQRRASQDAAARHRLVAGDSPWLGGPWKPSCAPRNLSSSSSLSSRLLGSDGRDPHPSSEPRGDRDPHPLPWDPHPSTLSLEPPSLGPPTPPIHSSFHGGHPSPLGDMGCCGGGHPGVHSSPSTPNPAPWERVRKRGGCGGHVGGQGGHQGNDPRLCVPHSPRRAASSAQHPGARGWPQPHPCHWKGGRVGDRFWAGSQAASAKGTRGHPKDVSSVTRTPRDMSPTTRHHKDPSPATKHQRDTVLAARHPEDTSLVTRCPRDPLPVAKCQRDISLSTRHPKDMSPASRHPKDKSPGIPQEMSSGTRLPQEMSPATRHCRDKLSASRPPAPTTPRSFSPLHTYGYIYGPPASELGEEEEEEEEEEEDERTATRGSPGGSLLNGWGSVSEDNFASTRCSLVSSCDGSFLLDASFARALAVAVDGLCYSLEDTD</sequence>
<feature type="non-terminal residue" evidence="6">
    <location>
        <position position="782"/>
    </location>
</feature>
<keyword evidence="2" id="KW-0393">Immunoglobulin domain</keyword>
<feature type="region of interest" description="Disordered" evidence="3">
    <location>
        <begin position="550"/>
        <end position="733"/>
    </location>
</feature>
<evidence type="ECO:0000313" key="7">
    <source>
        <dbReference type="Proteomes" id="UP000558509"/>
    </source>
</evidence>
<feature type="region of interest" description="Disordered" evidence="3">
    <location>
        <begin position="385"/>
        <end position="504"/>
    </location>
</feature>
<dbReference type="Pfam" id="PF00041">
    <property type="entry name" value="fn3"/>
    <property type="match status" value="1"/>
</dbReference>
<feature type="compositionally biased region" description="Low complexity" evidence="3">
    <location>
        <begin position="426"/>
        <end position="435"/>
    </location>
</feature>
<dbReference type="Gene3D" id="2.60.40.10">
    <property type="entry name" value="Immunoglobulins"/>
    <property type="match status" value="3"/>
</dbReference>
<dbReference type="InterPro" id="IPR003961">
    <property type="entry name" value="FN3_dom"/>
</dbReference>
<feature type="compositionally biased region" description="Acidic residues" evidence="3">
    <location>
        <begin position="704"/>
        <end position="718"/>
    </location>
</feature>
<name>A0A7K7YGP6_THRLU</name>
<dbReference type="InterPro" id="IPR007110">
    <property type="entry name" value="Ig-like_dom"/>
</dbReference>
<evidence type="ECO:0000256" key="1">
    <source>
        <dbReference type="ARBA" id="ARBA00022737"/>
    </source>
</evidence>
<feature type="domain" description="Fibronectin type-III" evidence="5">
    <location>
        <begin position="208"/>
        <end position="304"/>
    </location>
</feature>
<feature type="compositionally biased region" description="Basic and acidic residues" evidence="3">
    <location>
        <begin position="402"/>
        <end position="419"/>
    </location>
</feature>
<proteinExistence type="predicted"/>
<comment type="caution">
    <text evidence="6">The sequence shown here is derived from an EMBL/GenBank/DDBJ whole genome shotgun (WGS) entry which is preliminary data.</text>
</comment>
<feature type="domain" description="Ig-like" evidence="4">
    <location>
        <begin position="3"/>
        <end position="90"/>
    </location>
</feature>
<gene>
    <name evidence="6" type="primary">Robo4</name>
    <name evidence="6" type="ORF">THRLUD_R06789</name>
</gene>
<keyword evidence="7" id="KW-1185">Reference proteome</keyword>
<feature type="compositionally biased region" description="Gly residues" evidence="3">
    <location>
        <begin position="489"/>
        <end position="501"/>
    </location>
</feature>
<evidence type="ECO:0000259" key="4">
    <source>
        <dbReference type="PROSITE" id="PS50835"/>
    </source>
</evidence>
<dbReference type="FunFam" id="2.60.40.10:FF:000840">
    <property type="entry name" value="Roundabout guidance receptor 4"/>
    <property type="match status" value="1"/>
</dbReference>
<dbReference type="Pfam" id="PF13927">
    <property type="entry name" value="Ig_3"/>
    <property type="match status" value="1"/>
</dbReference>
<reference evidence="6 7" key="1">
    <citation type="submission" date="2019-09" db="EMBL/GenBank/DDBJ databases">
        <title>Bird 10,000 Genomes (B10K) Project - Family phase.</title>
        <authorList>
            <person name="Zhang G."/>
        </authorList>
    </citation>
    <scope>NUCLEOTIDE SEQUENCE [LARGE SCALE GENOMIC DNA]</scope>
    <source>
        <strain evidence="6">B10K-DU-001-68</strain>
        <tissue evidence="6">Muscle</tissue>
    </source>
</reference>
<evidence type="ECO:0000256" key="3">
    <source>
        <dbReference type="SAM" id="MobiDB-lite"/>
    </source>
</evidence>
<dbReference type="SMART" id="SM00408">
    <property type="entry name" value="IGc2"/>
    <property type="match status" value="1"/>
</dbReference>
<dbReference type="PANTHER" id="PTHR13817:SF172">
    <property type="entry name" value="IG-LIKE DOMAIN-CONTAINING PROTEIN"/>
    <property type="match status" value="1"/>
</dbReference>
<dbReference type="InterPro" id="IPR003598">
    <property type="entry name" value="Ig_sub2"/>
</dbReference>
<keyword evidence="1" id="KW-0677">Repeat</keyword>